<feature type="compositionally biased region" description="Polar residues" evidence="5">
    <location>
        <begin position="9"/>
        <end position="18"/>
    </location>
</feature>
<dbReference type="GO" id="GO:0016779">
    <property type="term" value="F:nucleotidyltransferase activity"/>
    <property type="evidence" value="ECO:0007669"/>
    <property type="project" value="UniProtKB-KW"/>
</dbReference>
<evidence type="ECO:0000256" key="1">
    <source>
        <dbReference type="ARBA" id="ARBA00022676"/>
    </source>
</evidence>
<evidence type="ECO:0000256" key="3">
    <source>
        <dbReference type="ARBA" id="ARBA00022695"/>
    </source>
</evidence>
<feature type="compositionally biased region" description="Polar residues" evidence="5">
    <location>
        <begin position="926"/>
        <end position="936"/>
    </location>
</feature>
<dbReference type="Proteomes" id="UP000237144">
    <property type="component" value="Unassembled WGS sequence"/>
</dbReference>
<keyword evidence="8" id="KW-1185">Reference proteome</keyword>
<dbReference type="AlphaFoldDB" id="A0A2S5B107"/>
<feature type="compositionally biased region" description="Acidic residues" evidence="5">
    <location>
        <begin position="944"/>
        <end position="955"/>
    </location>
</feature>
<dbReference type="InterPro" id="IPR051838">
    <property type="entry name" value="ARTD_PARP"/>
</dbReference>
<evidence type="ECO:0000259" key="6">
    <source>
        <dbReference type="PROSITE" id="PS50127"/>
    </source>
</evidence>
<feature type="compositionally biased region" description="Basic and acidic residues" evidence="5">
    <location>
        <begin position="471"/>
        <end position="481"/>
    </location>
</feature>
<feature type="region of interest" description="Disordered" evidence="5">
    <location>
        <begin position="467"/>
        <end position="492"/>
    </location>
</feature>
<keyword evidence="3" id="KW-0548">Nucleotidyltransferase</keyword>
<keyword evidence="1" id="KW-0328">Glycosyltransferase</keyword>
<dbReference type="PROSITE" id="PS50127">
    <property type="entry name" value="UBC_2"/>
    <property type="match status" value="1"/>
</dbReference>
<reference evidence="7 8" key="1">
    <citation type="journal article" date="2018" name="Front. Microbiol.">
        <title>Prospects for Fungal Bioremediation of Acidic Radioactive Waste Sites: Characterization and Genome Sequence of Rhodotorula taiwanensis MD1149.</title>
        <authorList>
            <person name="Tkavc R."/>
            <person name="Matrosova V.Y."/>
            <person name="Grichenko O.E."/>
            <person name="Gostincar C."/>
            <person name="Volpe R.P."/>
            <person name="Klimenkova P."/>
            <person name="Gaidamakova E.K."/>
            <person name="Zhou C.E."/>
            <person name="Stewart B.J."/>
            <person name="Lyman M.G."/>
            <person name="Malfatti S.A."/>
            <person name="Rubinfeld B."/>
            <person name="Courtot M."/>
            <person name="Singh J."/>
            <person name="Dalgard C.L."/>
            <person name="Hamilton T."/>
            <person name="Frey K.G."/>
            <person name="Gunde-Cimerman N."/>
            <person name="Dugan L."/>
            <person name="Daly M.J."/>
        </authorList>
    </citation>
    <scope>NUCLEOTIDE SEQUENCE [LARGE SCALE GENOMIC DNA]</scope>
    <source>
        <strain evidence="7 8">MD1149</strain>
    </source>
</reference>
<keyword evidence="2" id="KW-0808">Transferase</keyword>
<dbReference type="InterPro" id="IPR012317">
    <property type="entry name" value="Poly(ADP-ribose)pol_cat_dom"/>
</dbReference>
<accession>A0A2S5B107</accession>
<feature type="domain" description="UBC core" evidence="6">
    <location>
        <begin position="976"/>
        <end position="1152"/>
    </location>
</feature>
<dbReference type="InterPro" id="IPR000608">
    <property type="entry name" value="UBC"/>
</dbReference>
<keyword evidence="4" id="KW-0520">NAD</keyword>
<evidence type="ECO:0000256" key="4">
    <source>
        <dbReference type="ARBA" id="ARBA00023027"/>
    </source>
</evidence>
<sequence length="1161" mass="127376">MPPRKRLKSTTPASEPMQTRSKSRGASASSNASGSTSTAAAPQGSSSSSSRQRARAASADTMDDLDYGDSGSGFEYDSDAVGYSGAGSDDVEMTPTDQLEQEPHGDAGEGRSAQLEPIVLSSDPELSLEPVKPKGKLTSRKQFAADVAQLGERYKDDGSSPVSGLHRDEGEDMIQLALKHDGFPRGLKLSLCFPELSGYPNTHEVLCFAGDEDIPADVQAAIEEVAHLPLQADRSLGGIVGILVKRIVRGEANPWAKPATKVPSQSQQQDSDEEYEVDLYDAGTNTAQGTALMAALRASAFVARSDFKALLDQGYQPGFTRISELDLVVSVSKKVNLLGVPARALQAWDSGLITGKVVYLVLLMNFSSTYPVDLDNQTSGQVQFRVGISPTYKPSRDAILAAFRAHSSNPYTPGDFDAISLSNPLNALMNDKFQQIVQTRRSNDRVGWAGAEQHCLATGVTGTTVNKKSARAADKEEKDTSEANASLLPKDPMTSAKTANNFPLLAFSYLVRRFVMCPRFCLNCFKRCDQVITALKPFVCDNPLCLFQLIQLGLGPSLEHEIVTNAVAVDLLVQLTYIAAKEGGLKGELLPIGLELQVPRAVSTTGETDDLDELPNEEQRRAGIATLILELPPINDMRAWLLGENMTADERMMRRTRKLVDMRDKSISPSAWRLLRFIVASNTSYLKQIEEEDELVQGVPAEYRQFRFIVGDPAKEHRLAESIKTAQQIDANAVAYPTLYAWHGSSVKNWHSILRQGLHFKDVINGRAYGHGVYFAIQGDVSLGHYAASTMSSWKNADFPISKIAALCEITNRPQEFISSSPYLVCDKLDWIQCRVLIVQRNNLLTKQDEQQAVAAADTVAKAQKPQVKTVPLDPKFKLTLNNVNIAFPDVGDKLQRLEDELNDVPDELHASDTEILKEPVAPSPSKRNGTRSTSRPKAGVTSTEEEEAIDSFEPADEKRLHLLKMLPPPKNPNRVALATIQKEIKAMLKTQKQEGPTKAGFYFDPERSQDNAFCWIIELPQASFDQDIPLAQDMKKHGVKSILMEIRFGDNFPHSPPFFRVVHPRFLPFIHGGGGHVTGGGSICMDLLTSDGWSSVYTIDAILLQIRMAMSNLEPRPARLDPSTWNSPYSMVEAVAGFKRAAATHGWKVPAELDHFERQG</sequence>
<dbReference type="Gene3D" id="3.90.228.10">
    <property type="match status" value="1"/>
</dbReference>
<dbReference type="EMBL" id="PJQD01000116">
    <property type="protein sequence ID" value="POY70470.1"/>
    <property type="molecule type" value="Genomic_DNA"/>
</dbReference>
<dbReference type="SUPFAM" id="SSF56399">
    <property type="entry name" value="ADP-ribosylation"/>
    <property type="match status" value="1"/>
</dbReference>
<proteinExistence type="predicted"/>
<evidence type="ECO:0000313" key="7">
    <source>
        <dbReference type="EMBL" id="POY70470.1"/>
    </source>
</evidence>
<dbReference type="STRING" id="741276.A0A2S5B107"/>
<dbReference type="CDD" id="cd23802">
    <property type="entry name" value="UBCc_UBE2Q"/>
    <property type="match status" value="1"/>
</dbReference>
<dbReference type="InterPro" id="IPR016135">
    <property type="entry name" value="UBQ-conjugating_enzyme/RWD"/>
</dbReference>
<feature type="compositionally biased region" description="Low complexity" evidence="5">
    <location>
        <begin position="24"/>
        <end position="59"/>
    </location>
</feature>
<evidence type="ECO:0000256" key="2">
    <source>
        <dbReference type="ARBA" id="ARBA00022679"/>
    </source>
</evidence>
<dbReference type="PANTHER" id="PTHR21328">
    <property type="entry name" value="POLY ADP-RIBOSE POLYMERASE FAMILY, MEMBER PARP"/>
    <property type="match status" value="1"/>
</dbReference>
<comment type="caution">
    <text evidence="7">The sequence shown here is derived from an EMBL/GenBank/DDBJ whole genome shotgun (WGS) entry which is preliminary data.</text>
</comment>
<gene>
    <name evidence="7" type="ORF">BMF94_6538</name>
</gene>
<dbReference type="Gene3D" id="3.10.110.10">
    <property type="entry name" value="Ubiquitin Conjugating Enzyme"/>
    <property type="match status" value="1"/>
</dbReference>
<dbReference type="GO" id="GO:0003950">
    <property type="term" value="F:NAD+ poly-ADP-ribosyltransferase activity"/>
    <property type="evidence" value="ECO:0007669"/>
    <property type="project" value="InterPro"/>
</dbReference>
<dbReference type="SUPFAM" id="SSF54495">
    <property type="entry name" value="UBC-like"/>
    <property type="match status" value="1"/>
</dbReference>
<feature type="compositionally biased region" description="Basic and acidic residues" evidence="5">
    <location>
        <begin position="909"/>
        <end position="918"/>
    </location>
</feature>
<dbReference type="OrthoDB" id="109543at2759"/>
<evidence type="ECO:0000313" key="8">
    <source>
        <dbReference type="Proteomes" id="UP000237144"/>
    </source>
</evidence>
<feature type="region of interest" description="Disordered" evidence="5">
    <location>
        <begin position="909"/>
        <end position="955"/>
    </location>
</feature>
<name>A0A2S5B107_9BASI</name>
<organism evidence="7 8">
    <name type="scientific">Rhodotorula taiwanensis</name>
    <dbReference type="NCBI Taxonomy" id="741276"/>
    <lineage>
        <taxon>Eukaryota</taxon>
        <taxon>Fungi</taxon>
        <taxon>Dikarya</taxon>
        <taxon>Basidiomycota</taxon>
        <taxon>Pucciniomycotina</taxon>
        <taxon>Microbotryomycetes</taxon>
        <taxon>Sporidiobolales</taxon>
        <taxon>Sporidiobolaceae</taxon>
        <taxon>Rhodotorula</taxon>
    </lineage>
</organism>
<feature type="region of interest" description="Disordered" evidence="5">
    <location>
        <begin position="1"/>
        <end position="110"/>
    </location>
</feature>
<protein>
    <recommendedName>
        <fullName evidence="6">UBC core domain-containing protein</fullName>
    </recommendedName>
</protein>
<evidence type="ECO:0000256" key="5">
    <source>
        <dbReference type="SAM" id="MobiDB-lite"/>
    </source>
</evidence>
<dbReference type="Pfam" id="PF00179">
    <property type="entry name" value="UQ_con"/>
    <property type="match status" value="1"/>
</dbReference>
<dbReference type="Pfam" id="PF00644">
    <property type="entry name" value="PARP"/>
    <property type="match status" value="1"/>
</dbReference>